<name>A0A4Y2MG71_ARAVE</name>
<accession>A0A4Y2MG71</accession>
<comment type="caution">
    <text evidence="1">The sequence shown here is derived from an EMBL/GenBank/DDBJ whole genome shotgun (WGS) entry which is preliminary data.</text>
</comment>
<sequence>MTAVKNPAEKDIFALATPSGGGKISRDIFPVYASFGIISNDFAGCSGLVVNQAMPERSDLDDIIGTR</sequence>
<dbReference type="Proteomes" id="UP000499080">
    <property type="component" value="Unassembled WGS sequence"/>
</dbReference>
<proteinExistence type="predicted"/>
<dbReference type="AlphaFoldDB" id="A0A4Y2MG71"/>
<keyword evidence="2" id="KW-1185">Reference proteome</keyword>
<reference evidence="1 2" key="1">
    <citation type="journal article" date="2019" name="Sci. Rep.">
        <title>Orb-weaving spider Araneus ventricosus genome elucidates the spidroin gene catalogue.</title>
        <authorList>
            <person name="Kono N."/>
            <person name="Nakamura H."/>
            <person name="Ohtoshi R."/>
            <person name="Moran D.A.P."/>
            <person name="Shinohara A."/>
            <person name="Yoshida Y."/>
            <person name="Fujiwara M."/>
            <person name="Mori M."/>
            <person name="Tomita M."/>
            <person name="Arakawa K."/>
        </authorList>
    </citation>
    <scope>NUCLEOTIDE SEQUENCE [LARGE SCALE GENOMIC DNA]</scope>
</reference>
<dbReference type="EMBL" id="BGPR01007269">
    <property type="protein sequence ID" value="GBN25633.1"/>
    <property type="molecule type" value="Genomic_DNA"/>
</dbReference>
<gene>
    <name evidence="1" type="ORF">AVEN_11542_1</name>
</gene>
<organism evidence="1 2">
    <name type="scientific">Araneus ventricosus</name>
    <name type="common">Orbweaver spider</name>
    <name type="synonym">Epeira ventricosa</name>
    <dbReference type="NCBI Taxonomy" id="182803"/>
    <lineage>
        <taxon>Eukaryota</taxon>
        <taxon>Metazoa</taxon>
        <taxon>Ecdysozoa</taxon>
        <taxon>Arthropoda</taxon>
        <taxon>Chelicerata</taxon>
        <taxon>Arachnida</taxon>
        <taxon>Araneae</taxon>
        <taxon>Araneomorphae</taxon>
        <taxon>Entelegynae</taxon>
        <taxon>Araneoidea</taxon>
        <taxon>Araneidae</taxon>
        <taxon>Araneus</taxon>
    </lineage>
</organism>
<evidence type="ECO:0000313" key="1">
    <source>
        <dbReference type="EMBL" id="GBN25633.1"/>
    </source>
</evidence>
<protein>
    <submittedName>
        <fullName evidence="1">Uncharacterized protein</fullName>
    </submittedName>
</protein>
<feature type="non-terminal residue" evidence="1">
    <location>
        <position position="67"/>
    </location>
</feature>
<evidence type="ECO:0000313" key="2">
    <source>
        <dbReference type="Proteomes" id="UP000499080"/>
    </source>
</evidence>